<reference evidence="2" key="1">
    <citation type="submission" date="2022-08" db="UniProtKB">
        <authorList>
            <consortium name="EnsemblMetazoa"/>
        </authorList>
    </citation>
    <scope>IDENTIFICATION</scope>
    <source>
        <strain evidence="2">EBRO</strain>
    </source>
</reference>
<dbReference type="EnsemblMetazoa" id="AATE019945-RA">
    <property type="protein sequence ID" value="AATE019945-PA.1"/>
    <property type="gene ID" value="AATE019945"/>
</dbReference>
<feature type="region of interest" description="Disordered" evidence="1">
    <location>
        <begin position="18"/>
        <end position="47"/>
    </location>
</feature>
<accession>A0A182JKU5</accession>
<evidence type="ECO:0000313" key="2">
    <source>
        <dbReference type="EnsemblMetazoa" id="AATE019945-PA.1"/>
    </source>
</evidence>
<proteinExistence type="predicted"/>
<name>A0A182JKU5_ANOAO</name>
<sequence>MDQKEAIEFPWHLAEVEYEKQKETRNDSMQSSPMDNREQRHLGSMSANAPVCMQPKLQRRYKEETGSKCIEQWRKKQEPFDKCRLSFTNLSTLAGRRSSAAALLHLLGFPNVPDEPATSDRRRSVESSLSSSPATICAISRSFFRSGGLNCRLASEPWLRLRCSCRIE</sequence>
<evidence type="ECO:0000256" key="1">
    <source>
        <dbReference type="SAM" id="MobiDB-lite"/>
    </source>
</evidence>
<organism evidence="2">
    <name type="scientific">Anopheles atroparvus</name>
    <name type="common">European mosquito</name>
    <dbReference type="NCBI Taxonomy" id="41427"/>
    <lineage>
        <taxon>Eukaryota</taxon>
        <taxon>Metazoa</taxon>
        <taxon>Ecdysozoa</taxon>
        <taxon>Arthropoda</taxon>
        <taxon>Hexapoda</taxon>
        <taxon>Insecta</taxon>
        <taxon>Pterygota</taxon>
        <taxon>Neoptera</taxon>
        <taxon>Endopterygota</taxon>
        <taxon>Diptera</taxon>
        <taxon>Nematocera</taxon>
        <taxon>Culicoidea</taxon>
        <taxon>Culicidae</taxon>
        <taxon>Anophelinae</taxon>
        <taxon>Anopheles</taxon>
    </lineage>
</organism>
<protein>
    <submittedName>
        <fullName evidence="2">Uncharacterized protein</fullName>
    </submittedName>
</protein>
<dbReference type="AlphaFoldDB" id="A0A182JKU5"/>
<dbReference type="VEuPathDB" id="VectorBase:AATE019945"/>